<proteinExistence type="predicted"/>
<dbReference type="HOGENOM" id="CLU_2333752_0_0_1"/>
<protein>
    <submittedName>
        <fullName evidence="2">Uncharacterized protein</fullName>
    </submittedName>
</protein>
<evidence type="ECO:0000313" key="2">
    <source>
        <dbReference type="EMBL" id="KDR68285.1"/>
    </source>
</evidence>
<dbReference type="AlphaFoldDB" id="A0A067SBI9"/>
<feature type="region of interest" description="Disordered" evidence="1">
    <location>
        <begin position="24"/>
        <end position="98"/>
    </location>
</feature>
<dbReference type="Proteomes" id="UP000027222">
    <property type="component" value="Unassembled WGS sequence"/>
</dbReference>
<evidence type="ECO:0000313" key="3">
    <source>
        <dbReference type="Proteomes" id="UP000027222"/>
    </source>
</evidence>
<reference evidence="3" key="1">
    <citation type="journal article" date="2014" name="Proc. Natl. Acad. Sci. U.S.A.">
        <title>Extensive sampling of basidiomycete genomes demonstrates inadequacy of the white-rot/brown-rot paradigm for wood decay fungi.</title>
        <authorList>
            <person name="Riley R."/>
            <person name="Salamov A.A."/>
            <person name="Brown D.W."/>
            <person name="Nagy L.G."/>
            <person name="Floudas D."/>
            <person name="Held B.W."/>
            <person name="Levasseur A."/>
            <person name="Lombard V."/>
            <person name="Morin E."/>
            <person name="Otillar R."/>
            <person name="Lindquist E.A."/>
            <person name="Sun H."/>
            <person name="LaButti K.M."/>
            <person name="Schmutz J."/>
            <person name="Jabbour D."/>
            <person name="Luo H."/>
            <person name="Baker S.E."/>
            <person name="Pisabarro A.G."/>
            <person name="Walton J.D."/>
            <person name="Blanchette R.A."/>
            <person name="Henrissat B."/>
            <person name="Martin F."/>
            <person name="Cullen D."/>
            <person name="Hibbett D.S."/>
            <person name="Grigoriev I.V."/>
        </authorList>
    </citation>
    <scope>NUCLEOTIDE SEQUENCE [LARGE SCALE GENOMIC DNA]</scope>
    <source>
        <strain evidence="3">CBS 339.88</strain>
    </source>
</reference>
<dbReference type="EMBL" id="KL142409">
    <property type="protein sequence ID" value="KDR68285.1"/>
    <property type="molecule type" value="Genomic_DNA"/>
</dbReference>
<evidence type="ECO:0000256" key="1">
    <source>
        <dbReference type="SAM" id="MobiDB-lite"/>
    </source>
</evidence>
<gene>
    <name evidence="2" type="ORF">GALMADRAFT_1049650</name>
</gene>
<sequence>MSTLPNVVKIGDAESSTAGIKKITEEEAAKKPSNSGDDLVVEDLEGEKTEAPKKVNNVAKSEEEEQKTNSAGSVQSQDLDDPTDWAQAADEMTSTLPL</sequence>
<accession>A0A067SBI9</accession>
<name>A0A067SBI9_GALM3</name>
<organism evidence="2 3">
    <name type="scientific">Galerina marginata (strain CBS 339.88)</name>
    <dbReference type="NCBI Taxonomy" id="685588"/>
    <lineage>
        <taxon>Eukaryota</taxon>
        <taxon>Fungi</taxon>
        <taxon>Dikarya</taxon>
        <taxon>Basidiomycota</taxon>
        <taxon>Agaricomycotina</taxon>
        <taxon>Agaricomycetes</taxon>
        <taxon>Agaricomycetidae</taxon>
        <taxon>Agaricales</taxon>
        <taxon>Agaricineae</taxon>
        <taxon>Strophariaceae</taxon>
        <taxon>Galerina</taxon>
    </lineage>
</organism>
<keyword evidence="3" id="KW-1185">Reference proteome</keyword>
<feature type="compositionally biased region" description="Polar residues" evidence="1">
    <location>
        <begin position="68"/>
        <end position="77"/>
    </location>
</feature>